<feature type="signal peptide" evidence="1">
    <location>
        <begin position="1"/>
        <end position="22"/>
    </location>
</feature>
<name>A0A816DQW6_ADIRI</name>
<evidence type="ECO:0000256" key="1">
    <source>
        <dbReference type="SAM" id="SignalP"/>
    </source>
</evidence>
<accession>A0A816DQW6</accession>
<dbReference type="AlphaFoldDB" id="A0A816DQW6"/>
<feature type="non-terminal residue" evidence="2">
    <location>
        <position position="191"/>
    </location>
</feature>
<protein>
    <submittedName>
        <fullName evidence="2">Uncharacterized protein</fullName>
    </submittedName>
</protein>
<dbReference type="EMBL" id="CAJNOR010009026">
    <property type="protein sequence ID" value="CAF1640307.1"/>
    <property type="molecule type" value="Genomic_DNA"/>
</dbReference>
<keyword evidence="3" id="KW-1185">Reference proteome</keyword>
<dbReference type="Proteomes" id="UP000663828">
    <property type="component" value="Unassembled WGS sequence"/>
</dbReference>
<comment type="caution">
    <text evidence="2">The sequence shown here is derived from an EMBL/GenBank/DDBJ whole genome shotgun (WGS) entry which is preliminary data.</text>
</comment>
<gene>
    <name evidence="2" type="ORF">XAT740_LOCUS53201</name>
</gene>
<sequence>MMTISSVFVLCLCLGLIDLNEGQLIHKLQDKIKKVASQNLGLDVTRYDHEEMMLFPNVGFQRKEGDWRLNLHGWRFQTSKKNKFLGESSSAMAQRIARLVASTEQAVYYNDTFQRDRLKPFMVQDETHEKIHIMIGTKHNYTTKTDGEGQFRTSFIIPNEDVQELKRASKNNQIVTYKAIGDNADLWEGKI</sequence>
<reference evidence="2" key="1">
    <citation type="submission" date="2021-02" db="EMBL/GenBank/DDBJ databases">
        <authorList>
            <person name="Nowell W R."/>
        </authorList>
    </citation>
    <scope>NUCLEOTIDE SEQUENCE</scope>
</reference>
<evidence type="ECO:0000313" key="2">
    <source>
        <dbReference type="EMBL" id="CAF1640307.1"/>
    </source>
</evidence>
<evidence type="ECO:0000313" key="3">
    <source>
        <dbReference type="Proteomes" id="UP000663828"/>
    </source>
</evidence>
<proteinExistence type="predicted"/>
<feature type="chain" id="PRO_5033052908" evidence="1">
    <location>
        <begin position="23"/>
        <end position="191"/>
    </location>
</feature>
<organism evidence="2 3">
    <name type="scientific">Adineta ricciae</name>
    <name type="common">Rotifer</name>
    <dbReference type="NCBI Taxonomy" id="249248"/>
    <lineage>
        <taxon>Eukaryota</taxon>
        <taxon>Metazoa</taxon>
        <taxon>Spiralia</taxon>
        <taxon>Gnathifera</taxon>
        <taxon>Rotifera</taxon>
        <taxon>Eurotatoria</taxon>
        <taxon>Bdelloidea</taxon>
        <taxon>Adinetida</taxon>
        <taxon>Adinetidae</taxon>
        <taxon>Adineta</taxon>
    </lineage>
</organism>
<keyword evidence="1" id="KW-0732">Signal</keyword>